<dbReference type="PROSITE" id="PS51272">
    <property type="entry name" value="SLH"/>
    <property type="match status" value="1"/>
</dbReference>
<protein>
    <submittedName>
        <fullName evidence="3">Peptidase propeptide and YPEB domain protein</fullName>
    </submittedName>
</protein>
<dbReference type="Pfam" id="PF00395">
    <property type="entry name" value="SLH"/>
    <property type="match status" value="1"/>
</dbReference>
<gene>
    <name evidence="3" type="ORF">MOTE_04450</name>
</gene>
<evidence type="ECO:0000313" key="4">
    <source>
        <dbReference type="Proteomes" id="UP000182811"/>
    </source>
</evidence>
<name>A0A1J5NQE9_NEOTH</name>
<accession>A0A1J5NQE9</accession>
<sequence length="731" mass="79567">MDRFRKSLLGWSLVVMLLMTLFPGGVWAGDKPAVSLEQAIRTVKDNFSIPGEFTNFTSSYNTYNGRAIWSLSWNAGNNEAGGSLNAQVDAVTGEVLDFNLWQSRETSGPGLQVPAISADKARQVAEALLKRLAASHLADLQPVADTGQVIPLNNTSSVIYSFRWQRLVKGVPFPENGVNISVRGDDGRVVSYNLNWTAAEFPAATGAIPPAKAREVFTKAGVLELQYYYPPTRGPLVAAGGKQKPQLVYILNHPSGGLIDALKGEPLVLDESQWFRGGAGDTGDVKKLRDSATSTDTSKPLSPEEIKEIEKTAKLISQDAAVAAVKKWITIPAGLTLNSATLTVDWQEPETRVWNLSWNSSKPDTGQINYLNARVDATTGELLGFDLPHQSSGQEQGQLDRRGAQQMVEDFLRRVQPGRFQAVQLEENASYGHRPIPLKEGQNPPLQYFYYRRLVNGIPFPANGISVMVDTVGKRIVSYNLKWGQFDFPAPDNLMSASQAIEAFLKSRPLTLTYIQIFGPAGPGEVHLVYQPLAAPGTSAAAMVDARTGQPLDWQGNPLNQAPRPYHFNDIAGNFAEREITLLGQAGLFGEYGVAFHPDEKITAVSLLRAMLMAKNGVRGNIDLPDAEVLKQARDQGWLKEDLLPGACITRGTLAKLMIRFLNLDHVARLEGIYRVPYTDAGSLSPDSPGYVTLAWGLGILKGNGSTFEPGHQVTRAEAAAALVRTLAVKL</sequence>
<reference evidence="3 4" key="1">
    <citation type="submission" date="2016-08" db="EMBL/GenBank/DDBJ databases">
        <title>Genome-based comparison of Moorella thermoacetic strains.</title>
        <authorList>
            <person name="Poehlein A."/>
            <person name="Bengelsdorf F.R."/>
            <person name="Esser C."/>
            <person name="Duerre P."/>
            <person name="Daniel R."/>
        </authorList>
    </citation>
    <scope>NUCLEOTIDE SEQUENCE [LARGE SCALE GENOMIC DNA]</scope>
    <source>
        <strain evidence="3 4">DSM 21394</strain>
    </source>
</reference>
<keyword evidence="1" id="KW-0677">Repeat</keyword>
<organism evidence="3 4">
    <name type="scientific">Neomoorella thermoacetica</name>
    <name type="common">Clostridium thermoaceticum</name>
    <dbReference type="NCBI Taxonomy" id="1525"/>
    <lineage>
        <taxon>Bacteria</taxon>
        <taxon>Bacillati</taxon>
        <taxon>Bacillota</taxon>
        <taxon>Clostridia</taxon>
        <taxon>Neomoorellales</taxon>
        <taxon>Neomoorellaceae</taxon>
        <taxon>Neomoorella</taxon>
    </lineage>
</organism>
<dbReference type="Pfam" id="PF16244">
    <property type="entry name" value="DUF4901"/>
    <property type="match status" value="2"/>
</dbReference>
<evidence type="ECO:0000259" key="2">
    <source>
        <dbReference type="PROSITE" id="PS51272"/>
    </source>
</evidence>
<dbReference type="Proteomes" id="UP000182811">
    <property type="component" value="Unassembled WGS sequence"/>
</dbReference>
<proteinExistence type="predicted"/>
<feature type="domain" description="SLH" evidence="2">
    <location>
        <begin position="675"/>
        <end position="731"/>
    </location>
</feature>
<dbReference type="InterPro" id="IPR032599">
    <property type="entry name" value="YcdB/YcdC_rep_domain"/>
</dbReference>
<evidence type="ECO:0000256" key="1">
    <source>
        <dbReference type="ARBA" id="ARBA00022737"/>
    </source>
</evidence>
<dbReference type="InterPro" id="IPR001119">
    <property type="entry name" value="SLH_dom"/>
</dbReference>
<dbReference type="EMBL" id="MDDC01000003">
    <property type="protein sequence ID" value="OIQ60918.1"/>
    <property type="molecule type" value="Genomic_DNA"/>
</dbReference>
<comment type="caution">
    <text evidence="3">The sequence shown here is derived from an EMBL/GenBank/DDBJ whole genome shotgun (WGS) entry which is preliminary data.</text>
</comment>
<dbReference type="AlphaFoldDB" id="A0A1J5NQE9"/>
<evidence type="ECO:0000313" key="3">
    <source>
        <dbReference type="EMBL" id="OIQ60918.1"/>
    </source>
</evidence>